<dbReference type="InterPro" id="IPR005703">
    <property type="entry name" value="Ribosomal_uS3_euk/arc"/>
</dbReference>
<protein>
    <submittedName>
        <fullName evidence="7">30S ribosomal protein S3</fullName>
    </submittedName>
</protein>
<dbReference type="Pfam" id="PF07650">
    <property type="entry name" value="KH_2"/>
    <property type="match status" value="1"/>
</dbReference>
<dbReference type="InterPro" id="IPR057258">
    <property type="entry name" value="Ribosomal_uS3"/>
</dbReference>
<dbReference type="PANTHER" id="PTHR11760:SF32">
    <property type="entry name" value="SMALL RIBOSOMAL SUBUNIT PROTEIN US3"/>
    <property type="match status" value="1"/>
</dbReference>
<dbReference type="InterPro" id="IPR004044">
    <property type="entry name" value="KH_dom_type_2"/>
</dbReference>
<name>U3GQ31_9ZZZZ</name>
<dbReference type="GO" id="GO:0003735">
    <property type="term" value="F:structural constituent of ribosome"/>
    <property type="evidence" value="ECO:0007669"/>
    <property type="project" value="InterPro"/>
</dbReference>
<organism evidence="7">
    <name type="scientific">uncultured organism</name>
    <dbReference type="NCBI Taxonomy" id="155900"/>
    <lineage>
        <taxon>unclassified sequences</taxon>
        <taxon>environmental samples</taxon>
    </lineage>
</organism>
<sequence>MEEKNVVKFKKEEFAIREYVMTSLGKGKVSKVKIEYTPVGEKIIISTNKPGLVIGRGGEKIDELTRILKIRFRLENPRVEIDEIKVPEFDAQLMADDIALSLERFGPLKFKVTAYRTLQKIMDAGALGAEIRLSGKLPGARAKTWRFAQGYLKKTGDSARVVDRAQAVAQTKPGTVGVKVSILAPDAVLTDKIIIDDEFLKKIRENLENKPKEEVKKTKAKRSKKIK</sequence>
<dbReference type="InterPro" id="IPR004087">
    <property type="entry name" value="KH_dom"/>
</dbReference>
<evidence type="ECO:0000313" key="7">
    <source>
        <dbReference type="EMBL" id="AGT99678.1"/>
    </source>
</evidence>
<dbReference type="NCBIfam" id="NF003219">
    <property type="entry name" value="PRK04191.1"/>
    <property type="match status" value="1"/>
</dbReference>
<dbReference type="GO" id="GO:1990904">
    <property type="term" value="C:ribonucleoprotein complex"/>
    <property type="evidence" value="ECO:0007669"/>
    <property type="project" value="UniProtKB-KW"/>
</dbReference>
<evidence type="ECO:0000256" key="3">
    <source>
        <dbReference type="ARBA" id="ARBA00022884"/>
    </source>
</evidence>
<comment type="similarity">
    <text evidence="1">Belongs to the universal ribosomal protein uS3 family.</text>
</comment>
<dbReference type="NCBIfam" id="TIGR01008">
    <property type="entry name" value="uS3_euk_arch"/>
    <property type="match status" value="1"/>
</dbReference>
<dbReference type="PROSITE" id="PS50823">
    <property type="entry name" value="KH_TYPE_2"/>
    <property type="match status" value="1"/>
</dbReference>
<dbReference type="PROSITE" id="PS50084">
    <property type="entry name" value="KH_TYPE_1"/>
    <property type="match status" value="1"/>
</dbReference>
<dbReference type="InterPro" id="IPR036419">
    <property type="entry name" value="Ribosomal_S3_C_sf"/>
</dbReference>
<evidence type="ECO:0000256" key="2">
    <source>
        <dbReference type="ARBA" id="ARBA00022730"/>
    </source>
</evidence>
<dbReference type="SUPFAM" id="SSF54821">
    <property type="entry name" value="Ribosomal protein S3 C-terminal domain"/>
    <property type="match status" value="1"/>
</dbReference>
<dbReference type="EMBL" id="KC999181">
    <property type="protein sequence ID" value="AGT99678.1"/>
    <property type="molecule type" value="Genomic_DNA"/>
</dbReference>
<dbReference type="Pfam" id="PF00189">
    <property type="entry name" value="Ribosomal_S3_C"/>
    <property type="match status" value="1"/>
</dbReference>
<evidence type="ECO:0000256" key="5">
    <source>
        <dbReference type="ARBA" id="ARBA00023274"/>
    </source>
</evidence>
<accession>U3GQ31</accession>
<keyword evidence="2" id="KW-0699">rRNA-binding</keyword>
<proteinExistence type="inferred from homology"/>
<dbReference type="CDD" id="cd02411">
    <property type="entry name" value="KH-II_30S_S3_arch"/>
    <property type="match status" value="1"/>
</dbReference>
<dbReference type="AlphaFoldDB" id="U3GQ31"/>
<dbReference type="InterPro" id="IPR009019">
    <property type="entry name" value="KH_sf_prok-type"/>
</dbReference>
<dbReference type="InterPro" id="IPR015946">
    <property type="entry name" value="KH_dom-like_a/b"/>
</dbReference>
<dbReference type="SUPFAM" id="SSF54814">
    <property type="entry name" value="Prokaryotic type KH domain (KH-domain type II)"/>
    <property type="match status" value="1"/>
</dbReference>
<reference evidence="7" key="1">
    <citation type="journal article" date="2015" name="Nat. Commun.">
        <title>Diverse, uncultivated ultra-small bacterial cells in groundwater.</title>
        <authorList>
            <person name="Luef B."/>
            <person name="Frischkorn K.R."/>
            <person name="Wrighton K.C."/>
            <person name="Holman H.-Y.N."/>
            <person name="Birarda G."/>
            <person name="Thomas B.C."/>
            <person name="Singh A."/>
            <person name="Williams K.H."/>
            <person name="Siegerist C.E."/>
            <person name="Tringe S.G."/>
            <person name="Downing K.H."/>
            <person name="Comolli L.R."/>
            <person name="Banfield J.F."/>
        </authorList>
    </citation>
    <scope>NUCLEOTIDE SEQUENCE</scope>
</reference>
<dbReference type="SMART" id="SM00322">
    <property type="entry name" value="KH"/>
    <property type="match status" value="1"/>
</dbReference>
<dbReference type="InterPro" id="IPR001351">
    <property type="entry name" value="Ribosomal_uS3_C"/>
</dbReference>
<evidence type="ECO:0000259" key="6">
    <source>
        <dbReference type="PROSITE" id="PS50823"/>
    </source>
</evidence>
<dbReference type="Gene3D" id="3.30.300.20">
    <property type="match status" value="1"/>
</dbReference>
<dbReference type="GO" id="GO:0019843">
    <property type="term" value="F:rRNA binding"/>
    <property type="evidence" value="ECO:0007669"/>
    <property type="project" value="UniProtKB-KW"/>
</dbReference>
<keyword evidence="3" id="KW-0694">RNA-binding</keyword>
<feature type="domain" description="KH type-2" evidence="6">
    <location>
        <begin position="16"/>
        <end position="85"/>
    </location>
</feature>
<evidence type="ECO:0000256" key="1">
    <source>
        <dbReference type="ARBA" id="ARBA00010761"/>
    </source>
</evidence>
<dbReference type="FunFam" id="3.30.300.20:FF:000001">
    <property type="entry name" value="30S ribosomal protein S3"/>
    <property type="match status" value="1"/>
</dbReference>
<dbReference type="PANTHER" id="PTHR11760">
    <property type="entry name" value="30S/40S RIBOSOMAL PROTEIN S3"/>
    <property type="match status" value="1"/>
</dbReference>
<evidence type="ECO:0000256" key="4">
    <source>
        <dbReference type="ARBA" id="ARBA00022980"/>
    </source>
</evidence>
<dbReference type="Gene3D" id="3.30.1140.32">
    <property type="entry name" value="Ribosomal protein S3, C-terminal domain"/>
    <property type="match status" value="1"/>
</dbReference>
<keyword evidence="5" id="KW-0687">Ribonucleoprotein</keyword>
<keyword evidence="4 7" id="KW-0689">Ribosomal protein</keyword>